<protein>
    <submittedName>
        <fullName evidence="5">Arabinose operon transcriptional regulator AraC</fullName>
    </submittedName>
</protein>
<reference evidence="6" key="1">
    <citation type="journal article" date="2019" name="Int. J. Syst. Evol. Microbiol.">
        <title>The Global Catalogue of Microorganisms (GCM) 10K type strain sequencing project: providing services to taxonomists for standard genome sequencing and annotation.</title>
        <authorList>
            <consortium name="The Broad Institute Genomics Platform"/>
            <consortium name="The Broad Institute Genome Sequencing Center for Infectious Disease"/>
            <person name="Wu L."/>
            <person name="Ma J."/>
        </authorList>
    </citation>
    <scope>NUCLEOTIDE SEQUENCE [LARGE SCALE GENOMIC DNA]</scope>
    <source>
        <strain evidence="6">JCM 17551</strain>
    </source>
</reference>
<comment type="caution">
    <text evidence="5">The sequence shown here is derived from an EMBL/GenBank/DDBJ whole genome shotgun (WGS) entry which is preliminary data.</text>
</comment>
<gene>
    <name evidence="5" type="primary">araC</name>
    <name evidence="5" type="ORF">GCM10022277_07730</name>
</gene>
<proteinExistence type="predicted"/>
<keyword evidence="2" id="KW-0238">DNA-binding</keyword>
<evidence type="ECO:0000313" key="6">
    <source>
        <dbReference type="Proteomes" id="UP001501565"/>
    </source>
</evidence>
<evidence type="ECO:0000256" key="2">
    <source>
        <dbReference type="ARBA" id="ARBA00023125"/>
    </source>
</evidence>
<evidence type="ECO:0000256" key="3">
    <source>
        <dbReference type="ARBA" id="ARBA00023163"/>
    </source>
</evidence>
<dbReference type="InterPro" id="IPR050204">
    <property type="entry name" value="AraC_XylS_family_regulators"/>
</dbReference>
<dbReference type="EMBL" id="BAABBN010000004">
    <property type="protein sequence ID" value="GAA3915554.1"/>
    <property type="molecule type" value="Genomic_DNA"/>
</dbReference>
<sequence>MKPVNLNMSNHLSIRFYSRKRRGHSHDYHQLVLPLRGVINIEVEGYVGKVAPGECVVIKTGEIHHFTANEEARFVVADLVELPSNLAQSESLVFSITPPLISYLNFIEKQLEHQVNPELEQSMFETFVLLLAEQGMFKQLDHRIRAVLEYVLEHLSERLTIDDLAKIACLSPTQFKKLFKVQVGLSPMQFITGERMEKAKALLMHTDYPIQLVAEQVGYSDLSSFGRRFTEHFGLSPRAFSR</sequence>
<keyword evidence="3" id="KW-0804">Transcription</keyword>
<evidence type="ECO:0000256" key="1">
    <source>
        <dbReference type="ARBA" id="ARBA00023015"/>
    </source>
</evidence>
<dbReference type="SUPFAM" id="SSF46689">
    <property type="entry name" value="Homeodomain-like"/>
    <property type="match status" value="1"/>
</dbReference>
<evidence type="ECO:0000313" key="5">
    <source>
        <dbReference type="EMBL" id="GAA3915554.1"/>
    </source>
</evidence>
<dbReference type="SUPFAM" id="SSF51182">
    <property type="entry name" value="RmlC-like cupins"/>
    <property type="match status" value="1"/>
</dbReference>
<organism evidence="5 6">
    <name type="scientific">Litoribacillus peritrichatus</name>
    <dbReference type="NCBI Taxonomy" id="718191"/>
    <lineage>
        <taxon>Bacteria</taxon>
        <taxon>Pseudomonadati</taxon>
        <taxon>Pseudomonadota</taxon>
        <taxon>Gammaproteobacteria</taxon>
        <taxon>Oceanospirillales</taxon>
        <taxon>Oceanospirillaceae</taxon>
        <taxon>Litoribacillus</taxon>
    </lineage>
</organism>
<dbReference type="PANTHER" id="PTHR46796">
    <property type="entry name" value="HTH-TYPE TRANSCRIPTIONAL ACTIVATOR RHAS-RELATED"/>
    <property type="match status" value="1"/>
</dbReference>
<keyword evidence="1" id="KW-0805">Transcription regulation</keyword>
<dbReference type="InterPro" id="IPR011051">
    <property type="entry name" value="RmlC_Cupin_sf"/>
</dbReference>
<dbReference type="SMART" id="SM00342">
    <property type="entry name" value="HTH_ARAC"/>
    <property type="match status" value="1"/>
</dbReference>
<accession>A0ABP7M5G4</accession>
<dbReference type="Gene3D" id="1.10.10.60">
    <property type="entry name" value="Homeodomain-like"/>
    <property type="match status" value="2"/>
</dbReference>
<dbReference type="InterPro" id="IPR018060">
    <property type="entry name" value="HTH_AraC"/>
</dbReference>
<feature type="domain" description="HTH araC/xylS-type" evidence="4">
    <location>
        <begin position="145"/>
        <end position="242"/>
    </location>
</feature>
<dbReference type="InterPro" id="IPR014710">
    <property type="entry name" value="RmlC-like_jellyroll"/>
</dbReference>
<dbReference type="PANTHER" id="PTHR46796:SF10">
    <property type="entry name" value="TRANSCRIPTIONAL ACTIVATOR FEAR"/>
    <property type="match status" value="1"/>
</dbReference>
<evidence type="ECO:0000259" key="4">
    <source>
        <dbReference type="PROSITE" id="PS01124"/>
    </source>
</evidence>
<dbReference type="PROSITE" id="PS01124">
    <property type="entry name" value="HTH_ARAC_FAMILY_2"/>
    <property type="match status" value="1"/>
</dbReference>
<dbReference type="Gene3D" id="2.60.120.10">
    <property type="entry name" value="Jelly Rolls"/>
    <property type="match status" value="1"/>
</dbReference>
<name>A0ABP7M5G4_9GAMM</name>
<dbReference type="Pfam" id="PF12833">
    <property type="entry name" value="HTH_18"/>
    <property type="match status" value="1"/>
</dbReference>
<keyword evidence="6" id="KW-1185">Reference proteome</keyword>
<dbReference type="InterPro" id="IPR009057">
    <property type="entry name" value="Homeodomain-like_sf"/>
</dbReference>
<dbReference type="Proteomes" id="UP001501565">
    <property type="component" value="Unassembled WGS sequence"/>
</dbReference>